<proteinExistence type="predicted"/>
<dbReference type="RefSeq" id="WP_254154012.1">
    <property type="nucleotide sequence ID" value="NZ_JAHESD010000024.1"/>
</dbReference>
<keyword evidence="3" id="KW-1185">Reference proteome</keyword>
<sequence length="145" mass="16499">MKEFVRDKIIGTWKLVSWTYKDAAGNIINYFSDNPVGILMYDQNGYMNAQLMKSGRANLQASSLMSGNLQETDGAYRSYAAYFGKYYEVSPGELVHEVEGSLFPNWVGQKETRYAKFEDGYLILSAPPVTIDGHETVFNVRWKRA</sequence>
<dbReference type="Proteomes" id="UP000772618">
    <property type="component" value="Unassembled WGS sequence"/>
</dbReference>
<dbReference type="Pfam" id="PF13924">
    <property type="entry name" value="Lipocalin_5"/>
    <property type="match status" value="1"/>
</dbReference>
<evidence type="ECO:0000259" key="1">
    <source>
        <dbReference type="Pfam" id="PF13924"/>
    </source>
</evidence>
<name>A0ABS5VRI1_9BACT</name>
<evidence type="ECO:0000313" key="3">
    <source>
        <dbReference type="Proteomes" id="UP000772618"/>
    </source>
</evidence>
<reference evidence="2 3" key="1">
    <citation type="submission" date="2021-05" db="EMBL/GenBank/DDBJ databases">
        <title>A Polyphasic approach of four new species of the genus Ohtaekwangia: Ohtaekwangia histidinii sp. nov., Ohtaekwangia cretensis sp. nov., Ohtaekwangia indiensis sp. nov., Ohtaekwangia reichenbachii sp. nov. from diverse environment.</title>
        <authorList>
            <person name="Octaviana S."/>
        </authorList>
    </citation>
    <scope>NUCLEOTIDE SEQUENCE [LARGE SCALE GENOMIC DNA]</scope>
    <source>
        <strain evidence="2 3">PWU20</strain>
    </source>
</reference>
<feature type="domain" description="Lipocalin-like" evidence="1">
    <location>
        <begin position="10"/>
        <end position="145"/>
    </location>
</feature>
<dbReference type="EMBL" id="JAHESD010000024">
    <property type="protein sequence ID" value="MBT1704050.1"/>
    <property type="molecule type" value="Genomic_DNA"/>
</dbReference>
<dbReference type="InterPro" id="IPR024311">
    <property type="entry name" value="Lipocalin-like"/>
</dbReference>
<protein>
    <submittedName>
        <fullName evidence="2">Lipocalin-like domain-containing protein</fullName>
    </submittedName>
</protein>
<evidence type="ECO:0000313" key="2">
    <source>
        <dbReference type="EMBL" id="MBT1704050.1"/>
    </source>
</evidence>
<comment type="caution">
    <text evidence="2">The sequence shown here is derived from an EMBL/GenBank/DDBJ whole genome shotgun (WGS) entry which is preliminary data.</text>
</comment>
<gene>
    <name evidence="2" type="ORF">KK060_12220</name>
</gene>
<accession>A0ABS5VRI1</accession>
<organism evidence="2 3">
    <name type="scientific">Chryseosolibacter indicus</name>
    <dbReference type="NCBI Taxonomy" id="2782351"/>
    <lineage>
        <taxon>Bacteria</taxon>
        <taxon>Pseudomonadati</taxon>
        <taxon>Bacteroidota</taxon>
        <taxon>Cytophagia</taxon>
        <taxon>Cytophagales</taxon>
        <taxon>Chryseotaleaceae</taxon>
        <taxon>Chryseosolibacter</taxon>
    </lineage>
</organism>